<dbReference type="PROSITE" id="PS00688">
    <property type="entry name" value="SIGMA54_INTERACT_3"/>
    <property type="match status" value="1"/>
</dbReference>
<dbReference type="PROSITE" id="PS50045">
    <property type="entry name" value="SIGMA54_INTERACT_4"/>
    <property type="match status" value="1"/>
</dbReference>
<evidence type="ECO:0000256" key="4">
    <source>
        <dbReference type="ARBA" id="ARBA00023125"/>
    </source>
</evidence>
<dbReference type="Gene3D" id="3.40.50.300">
    <property type="entry name" value="P-loop containing nucleotide triphosphate hydrolases"/>
    <property type="match status" value="1"/>
</dbReference>
<evidence type="ECO:0000313" key="8">
    <source>
        <dbReference type="Proteomes" id="UP000280960"/>
    </source>
</evidence>
<dbReference type="InterPro" id="IPR002197">
    <property type="entry name" value="HTH_Fis"/>
</dbReference>
<evidence type="ECO:0000313" key="7">
    <source>
        <dbReference type="EMBL" id="AYO29202.1"/>
    </source>
</evidence>
<dbReference type="GO" id="GO:0043565">
    <property type="term" value="F:sequence-specific DNA binding"/>
    <property type="evidence" value="ECO:0007669"/>
    <property type="project" value="InterPro"/>
</dbReference>
<name>A0A3G2R182_9FIRM</name>
<evidence type="ECO:0000256" key="1">
    <source>
        <dbReference type="ARBA" id="ARBA00022741"/>
    </source>
</evidence>
<dbReference type="InterPro" id="IPR025944">
    <property type="entry name" value="Sigma_54_int_dom_CS"/>
</dbReference>
<dbReference type="Pfam" id="PF00158">
    <property type="entry name" value="Sigma54_activat"/>
    <property type="match status" value="1"/>
</dbReference>
<dbReference type="PANTHER" id="PTHR32071">
    <property type="entry name" value="TRANSCRIPTIONAL REGULATORY PROTEIN"/>
    <property type="match status" value="1"/>
</dbReference>
<evidence type="ECO:0000256" key="2">
    <source>
        <dbReference type="ARBA" id="ARBA00022840"/>
    </source>
</evidence>
<dbReference type="CDD" id="cd00009">
    <property type="entry name" value="AAA"/>
    <property type="match status" value="1"/>
</dbReference>
<dbReference type="Pfam" id="PF25601">
    <property type="entry name" value="AAA_lid_14"/>
    <property type="match status" value="1"/>
</dbReference>
<dbReference type="InterPro" id="IPR009057">
    <property type="entry name" value="Homeodomain-like_sf"/>
</dbReference>
<dbReference type="Gene3D" id="1.10.8.60">
    <property type="match status" value="1"/>
</dbReference>
<reference evidence="7 8" key="1">
    <citation type="submission" date="2018-10" db="EMBL/GenBank/DDBJ databases">
        <authorList>
            <person name="Zhang X."/>
        </authorList>
    </citation>
    <scope>NUCLEOTIDE SEQUENCE [LARGE SCALE GENOMIC DNA]</scope>
    <source>
        <strain evidence="7 8">SK-G1</strain>
    </source>
</reference>
<keyword evidence="5" id="KW-0804">Transcription</keyword>
<dbReference type="InterPro" id="IPR002078">
    <property type="entry name" value="Sigma_54_int"/>
</dbReference>
<dbReference type="InterPro" id="IPR035965">
    <property type="entry name" value="PAS-like_dom_sf"/>
</dbReference>
<dbReference type="InterPro" id="IPR025662">
    <property type="entry name" value="Sigma_54_int_dom_ATP-bd_1"/>
</dbReference>
<dbReference type="SUPFAM" id="SSF52540">
    <property type="entry name" value="P-loop containing nucleoside triphosphate hydrolases"/>
    <property type="match status" value="1"/>
</dbReference>
<dbReference type="Gene3D" id="3.30.450.20">
    <property type="entry name" value="PAS domain"/>
    <property type="match status" value="1"/>
</dbReference>
<dbReference type="SMART" id="SM00382">
    <property type="entry name" value="AAA"/>
    <property type="match status" value="1"/>
</dbReference>
<dbReference type="PROSITE" id="PS00676">
    <property type="entry name" value="SIGMA54_INTERACT_2"/>
    <property type="match status" value="1"/>
</dbReference>
<dbReference type="GO" id="GO:0006355">
    <property type="term" value="P:regulation of DNA-templated transcription"/>
    <property type="evidence" value="ECO:0007669"/>
    <property type="project" value="InterPro"/>
</dbReference>
<dbReference type="SUPFAM" id="SSF55781">
    <property type="entry name" value="GAF domain-like"/>
    <property type="match status" value="1"/>
</dbReference>
<dbReference type="SUPFAM" id="SSF46689">
    <property type="entry name" value="Homeodomain-like"/>
    <property type="match status" value="1"/>
</dbReference>
<dbReference type="CDD" id="cd00130">
    <property type="entry name" value="PAS"/>
    <property type="match status" value="1"/>
</dbReference>
<dbReference type="InterPro" id="IPR003593">
    <property type="entry name" value="AAA+_ATPase"/>
</dbReference>
<dbReference type="KEGG" id="bacg:D2962_00050"/>
<keyword evidence="3" id="KW-0805">Transcription regulation</keyword>
<dbReference type="InterPro" id="IPR029016">
    <property type="entry name" value="GAF-like_dom_sf"/>
</dbReference>
<dbReference type="GO" id="GO:0005524">
    <property type="term" value="F:ATP binding"/>
    <property type="evidence" value="ECO:0007669"/>
    <property type="project" value="UniProtKB-KW"/>
</dbReference>
<sequence length="643" mass="72769">MPKGVGGKTGYFKDKLYLILNSDTQYISELTFVLDNDILITTYPHWRNNMTYLMDIQADAQRVANAINAALGLEVTISDSDYNLVASSRGYFSSKGSVLNSSFKAELFRSQKPIIVENPGYHPYCADCSWAKKCPEKALILTPIIFRGQVIGDIGLTSFSEEQKNKILNYHNEYIEFLNQMGEFLTVKIAERAVHNELLIFSEKLVNAINFTEEGLIYTDSIGTITLCNTAAAQLFNMSSNEMRGLNVINVLPSLPLKKIESLDNETWESELIFTRQNRKYHLLVSARSIKVKQKVEALIISARDMQEVRQFVYRIGGTGKLYSFEDIIGNCQSMRAVKDLAKEIANSVSTVLLLGETGTGKELFARAIHCSSSRHNKPFIAINCGAIPDTLLESELFGYEDGTFTGGRHGGKPGKFEMANGGTIFLDEIGDLPLYLQVKLLRVIQEKEIERLGSSKTLPINVRIIAATHKNLEKMVRQGEFREDLYYRLNVIPIYIPPLRERADDIPLLIEHMIKKYSNLLSKNITGISDKAMKALMNYEWPGNIRELENCIEYAINIEKDTVINLSSLPSKLLQKTISTNCEKNDAKPFREKIDNVEKSEIITLLEKYKDMANVKEKVAQELGISRATLYRRLRKYNIVIK</sequence>
<dbReference type="Pfam" id="PF13426">
    <property type="entry name" value="PAS_9"/>
    <property type="match status" value="1"/>
</dbReference>
<evidence type="ECO:0000259" key="6">
    <source>
        <dbReference type="PROSITE" id="PS50045"/>
    </source>
</evidence>
<dbReference type="InterPro" id="IPR058031">
    <property type="entry name" value="AAA_lid_NorR"/>
</dbReference>
<protein>
    <submittedName>
        <fullName evidence="7">PAS domain-containing protein</fullName>
    </submittedName>
</protein>
<keyword evidence="1" id="KW-0547">Nucleotide-binding</keyword>
<accession>A0A3G2R182</accession>
<dbReference type="InterPro" id="IPR027417">
    <property type="entry name" value="P-loop_NTPase"/>
</dbReference>
<dbReference type="PANTHER" id="PTHR32071:SF57">
    <property type="entry name" value="C4-DICARBOXYLATE TRANSPORT TRANSCRIPTIONAL REGULATORY PROTEIN DCTD"/>
    <property type="match status" value="1"/>
</dbReference>
<dbReference type="Pfam" id="PF02954">
    <property type="entry name" value="HTH_8"/>
    <property type="match status" value="1"/>
</dbReference>
<dbReference type="InterPro" id="IPR000014">
    <property type="entry name" value="PAS"/>
</dbReference>
<evidence type="ECO:0000256" key="3">
    <source>
        <dbReference type="ARBA" id="ARBA00023015"/>
    </source>
</evidence>
<dbReference type="AlphaFoldDB" id="A0A3G2R182"/>
<dbReference type="EMBL" id="CP033169">
    <property type="protein sequence ID" value="AYO29202.1"/>
    <property type="molecule type" value="Genomic_DNA"/>
</dbReference>
<proteinExistence type="predicted"/>
<gene>
    <name evidence="7" type="ORF">D2962_00050</name>
</gene>
<dbReference type="Gene3D" id="1.10.10.60">
    <property type="entry name" value="Homeodomain-like"/>
    <property type="match status" value="1"/>
</dbReference>
<evidence type="ECO:0000256" key="5">
    <source>
        <dbReference type="ARBA" id="ARBA00023163"/>
    </source>
</evidence>
<dbReference type="Proteomes" id="UP000280960">
    <property type="component" value="Chromosome"/>
</dbReference>
<keyword evidence="4" id="KW-0238">DNA-binding</keyword>
<keyword evidence="8" id="KW-1185">Reference proteome</keyword>
<dbReference type="Gene3D" id="3.30.450.40">
    <property type="match status" value="1"/>
</dbReference>
<dbReference type="FunFam" id="3.40.50.300:FF:000006">
    <property type="entry name" value="DNA-binding transcriptional regulator NtrC"/>
    <property type="match status" value="1"/>
</dbReference>
<organism evidence="7 8">
    <name type="scientific">Biomaibacter acetigenes</name>
    <dbReference type="NCBI Taxonomy" id="2316383"/>
    <lineage>
        <taxon>Bacteria</taxon>
        <taxon>Bacillati</taxon>
        <taxon>Bacillota</taxon>
        <taxon>Clostridia</taxon>
        <taxon>Thermosediminibacterales</taxon>
        <taxon>Tepidanaerobacteraceae</taxon>
        <taxon>Biomaibacter</taxon>
    </lineage>
</organism>
<keyword evidence="2" id="KW-0067">ATP-binding</keyword>
<dbReference type="SUPFAM" id="SSF55785">
    <property type="entry name" value="PYP-like sensor domain (PAS domain)"/>
    <property type="match status" value="1"/>
</dbReference>
<dbReference type="PROSITE" id="PS00675">
    <property type="entry name" value="SIGMA54_INTERACT_1"/>
    <property type="match status" value="1"/>
</dbReference>
<feature type="domain" description="Sigma-54 factor interaction" evidence="6">
    <location>
        <begin position="328"/>
        <end position="558"/>
    </location>
</feature>
<dbReference type="InterPro" id="IPR025943">
    <property type="entry name" value="Sigma_54_int_dom_ATP-bd_2"/>
</dbReference>